<dbReference type="Proteomes" id="UP000663881">
    <property type="component" value="Unassembled WGS sequence"/>
</dbReference>
<feature type="domain" description="TM2" evidence="6">
    <location>
        <begin position="89"/>
        <end position="139"/>
    </location>
</feature>
<evidence type="ECO:0000256" key="1">
    <source>
        <dbReference type="ARBA" id="ARBA00004141"/>
    </source>
</evidence>
<comment type="caution">
    <text evidence="7">The sequence shown here is derived from an EMBL/GenBank/DDBJ whole genome shotgun (WGS) entry which is preliminary data.</text>
</comment>
<dbReference type="Pfam" id="PF05154">
    <property type="entry name" value="TM2"/>
    <property type="match status" value="1"/>
</dbReference>
<organism evidence="7 9">
    <name type="scientific">Adineta steineri</name>
    <dbReference type="NCBI Taxonomy" id="433720"/>
    <lineage>
        <taxon>Eukaryota</taxon>
        <taxon>Metazoa</taxon>
        <taxon>Spiralia</taxon>
        <taxon>Gnathifera</taxon>
        <taxon>Rotifera</taxon>
        <taxon>Eurotatoria</taxon>
        <taxon>Bdelloidea</taxon>
        <taxon>Adinetida</taxon>
        <taxon>Adinetidae</taxon>
        <taxon>Adineta</taxon>
    </lineage>
</organism>
<keyword evidence="2 5" id="KW-0812">Transmembrane</keyword>
<dbReference type="GO" id="GO:0016020">
    <property type="term" value="C:membrane"/>
    <property type="evidence" value="ECO:0007669"/>
    <property type="project" value="UniProtKB-SubCell"/>
</dbReference>
<evidence type="ECO:0000313" key="8">
    <source>
        <dbReference type="EMBL" id="CAF3880217.1"/>
    </source>
</evidence>
<feature type="transmembrane region" description="Helical" evidence="5">
    <location>
        <begin position="95"/>
        <end position="112"/>
    </location>
</feature>
<keyword evidence="4 5" id="KW-0472">Membrane</keyword>
<evidence type="ECO:0000256" key="2">
    <source>
        <dbReference type="ARBA" id="ARBA00022692"/>
    </source>
</evidence>
<evidence type="ECO:0000256" key="4">
    <source>
        <dbReference type="ARBA" id="ARBA00023136"/>
    </source>
</evidence>
<dbReference type="AlphaFoldDB" id="A0A814Q926"/>
<evidence type="ECO:0000256" key="5">
    <source>
        <dbReference type="SAM" id="Phobius"/>
    </source>
</evidence>
<dbReference type="EMBL" id="CAJNON010000220">
    <property type="protein sequence ID" value="CAF1116004.1"/>
    <property type="molecule type" value="Genomic_DNA"/>
</dbReference>
<dbReference type="Proteomes" id="UP000663891">
    <property type="component" value="Unassembled WGS sequence"/>
</dbReference>
<reference evidence="7" key="1">
    <citation type="submission" date="2021-02" db="EMBL/GenBank/DDBJ databases">
        <authorList>
            <person name="Nowell W R."/>
        </authorList>
    </citation>
    <scope>NUCLEOTIDE SEQUENCE</scope>
</reference>
<dbReference type="InterPro" id="IPR007829">
    <property type="entry name" value="TM2"/>
</dbReference>
<dbReference type="EMBL" id="CAJOAY010001733">
    <property type="protein sequence ID" value="CAF3880217.1"/>
    <property type="molecule type" value="Genomic_DNA"/>
</dbReference>
<keyword evidence="3 5" id="KW-1133">Transmembrane helix</keyword>
<sequence>MANFTQFLISVTLTFIFVSVVYVNSSPAARNELPLGIFPVTINHTDSIHDTKCNGHGQWRANETKCECDLGWKIPSNTNDTTQDCTYKQRSKKTAFCLSFFLGTFGADWFYLSRSSFAYIIVGLLKLLLGCGCCSAWPLTYFGSENQNTEAIKLKFRGVSTFITLLAFVWWIVDWARILGNKFADGNGEALMY</sequence>
<evidence type="ECO:0000259" key="6">
    <source>
        <dbReference type="Pfam" id="PF05154"/>
    </source>
</evidence>
<evidence type="ECO:0000256" key="3">
    <source>
        <dbReference type="ARBA" id="ARBA00022989"/>
    </source>
</evidence>
<protein>
    <recommendedName>
        <fullName evidence="6">TM2 domain-containing protein</fullName>
    </recommendedName>
</protein>
<name>A0A814Q926_9BILA</name>
<feature type="transmembrane region" description="Helical" evidence="5">
    <location>
        <begin position="118"/>
        <end position="142"/>
    </location>
</feature>
<proteinExistence type="predicted"/>
<evidence type="ECO:0000313" key="7">
    <source>
        <dbReference type="EMBL" id="CAF1116004.1"/>
    </source>
</evidence>
<gene>
    <name evidence="8" type="ORF">OKA104_LOCUS23095</name>
    <name evidence="7" type="ORF">VCS650_LOCUS20921</name>
</gene>
<feature type="transmembrane region" description="Helical" evidence="5">
    <location>
        <begin position="6"/>
        <end position="23"/>
    </location>
</feature>
<comment type="subcellular location">
    <subcellularLocation>
        <location evidence="1">Membrane</location>
        <topology evidence="1">Multi-pass membrane protein</topology>
    </subcellularLocation>
</comment>
<accession>A0A814Q926</accession>
<evidence type="ECO:0000313" key="9">
    <source>
        <dbReference type="Proteomes" id="UP000663891"/>
    </source>
</evidence>
<dbReference type="OrthoDB" id="10022122at2759"/>
<feature type="transmembrane region" description="Helical" evidence="5">
    <location>
        <begin position="154"/>
        <end position="173"/>
    </location>
</feature>